<dbReference type="SUPFAM" id="SSF48695">
    <property type="entry name" value="Multiheme cytochromes"/>
    <property type="match status" value="1"/>
</dbReference>
<dbReference type="PANTHER" id="PTHR39425:SF1">
    <property type="entry name" value="CYTOCHROME C7-LIKE DOMAIN-CONTAINING PROTEIN"/>
    <property type="match status" value="1"/>
</dbReference>
<feature type="transmembrane region" description="Helical" evidence="1">
    <location>
        <begin position="15"/>
        <end position="35"/>
    </location>
</feature>
<dbReference type="Gene3D" id="3.90.10.10">
    <property type="entry name" value="Cytochrome C3"/>
    <property type="match status" value="2"/>
</dbReference>
<dbReference type="InterPro" id="IPR036280">
    <property type="entry name" value="Multihaem_cyt_sf"/>
</dbReference>
<dbReference type="PANTHER" id="PTHR39425">
    <property type="entry name" value="LIPOPROTEIN CYTOCHROME C"/>
    <property type="match status" value="1"/>
</dbReference>
<dbReference type="Pfam" id="PF14522">
    <property type="entry name" value="Cytochrome_C7"/>
    <property type="match status" value="1"/>
</dbReference>
<protein>
    <submittedName>
        <fullName evidence="3">Cytochrome c3 family protein</fullName>
    </submittedName>
</protein>
<dbReference type="RefSeq" id="WP_224190356.1">
    <property type="nucleotide sequence ID" value="NZ_JAIRAU010000001.1"/>
</dbReference>
<keyword evidence="1" id="KW-0472">Membrane</keyword>
<name>A0ABS7TK80_9BACT</name>
<dbReference type="CDD" id="cd08168">
    <property type="entry name" value="Cytochrom_C3"/>
    <property type="match status" value="1"/>
</dbReference>
<dbReference type="EMBL" id="JAIRAU010000001">
    <property type="protein sequence ID" value="MBZ5708609.1"/>
    <property type="molecule type" value="Genomic_DNA"/>
</dbReference>
<keyword evidence="1" id="KW-0812">Transmembrane</keyword>
<feature type="domain" description="Cytochrome c7-like" evidence="2">
    <location>
        <begin position="127"/>
        <end position="210"/>
    </location>
</feature>
<dbReference type="InterPro" id="IPR029467">
    <property type="entry name" value="Cyt_c7-like"/>
</dbReference>
<evidence type="ECO:0000256" key="1">
    <source>
        <dbReference type="SAM" id="Phobius"/>
    </source>
</evidence>
<comment type="caution">
    <text evidence="3">The sequence shown here is derived from an EMBL/GenBank/DDBJ whole genome shotgun (WGS) entry which is preliminary data.</text>
</comment>
<keyword evidence="4" id="KW-1185">Reference proteome</keyword>
<organism evidence="3 4">
    <name type="scientific">Nannocystis pusilla</name>
    <dbReference type="NCBI Taxonomy" id="889268"/>
    <lineage>
        <taxon>Bacteria</taxon>
        <taxon>Pseudomonadati</taxon>
        <taxon>Myxococcota</taxon>
        <taxon>Polyangia</taxon>
        <taxon>Nannocystales</taxon>
        <taxon>Nannocystaceae</taxon>
        <taxon>Nannocystis</taxon>
    </lineage>
</organism>
<proteinExistence type="predicted"/>
<evidence type="ECO:0000313" key="4">
    <source>
        <dbReference type="Proteomes" id="UP001139031"/>
    </source>
</evidence>
<dbReference type="Proteomes" id="UP001139031">
    <property type="component" value="Unassembled WGS sequence"/>
</dbReference>
<evidence type="ECO:0000313" key="3">
    <source>
        <dbReference type="EMBL" id="MBZ5708609.1"/>
    </source>
</evidence>
<evidence type="ECO:0000259" key="2">
    <source>
        <dbReference type="Pfam" id="PF14522"/>
    </source>
</evidence>
<gene>
    <name evidence="3" type="ORF">K7C98_05015</name>
</gene>
<keyword evidence="1" id="KW-1133">Transmembrane helix</keyword>
<sequence>MAQLFRPSADRRVRLVLWGLPVGLSLVGGVGYALSRSGWSTGAGRAVEQPVPFSHEHHVGGVGLDCRYCHETAERAAFAGVPATETCMHCHAHLFPDSDLLAPVRDSWSTDRPIRWQRVHDLPDFVFFDHSIHIHAGVGCETCHGRVDRMPRIRQFADLSMKWCLECHRDPTPHLRPPDAVFVMGWRPDPDAAPVSHDVDARTSCSECHR</sequence>
<accession>A0ABS7TK80</accession>
<reference evidence="3" key="1">
    <citation type="submission" date="2021-08" db="EMBL/GenBank/DDBJ databases">
        <authorList>
            <person name="Stevens D.C."/>
        </authorList>
    </citation>
    <scope>NUCLEOTIDE SEQUENCE</scope>
    <source>
        <strain evidence="3">DSM 53165</strain>
    </source>
</reference>